<evidence type="ECO:0008006" key="4">
    <source>
        <dbReference type="Google" id="ProtNLM"/>
    </source>
</evidence>
<keyword evidence="3" id="KW-1185">Reference proteome</keyword>
<dbReference type="EMBL" id="JBIGHX010000001">
    <property type="protein sequence ID" value="MFG6460748.1"/>
    <property type="molecule type" value="Genomic_DNA"/>
</dbReference>
<proteinExistence type="predicted"/>
<name>A0ABW7GFN4_9BURK</name>
<feature type="chain" id="PRO_5045183936" description="Secreted protein" evidence="1">
    <location>
        <begin position="25"/>
        <end position="133"/>
    </location>
</feature>
<evidence type="ECO:0000313" key="2">
    <source>
        <dbReference type="EMBL" id="MFG6460748.1"/>
    </source>
</evidence>
<dbReference type="RefSeq" id="WP_394509564.1">
    <property type="nucleotide sequence ID" value="NZ_JBIGHX010000001.1"/>
</dbReference>
<comment type="caution">
    <text evidence="2">The sequence shown here is derived from an EMBL/GenBank/DDBJ whole genome shotgun (WGS) entry which is preliminary data.</text>
</comment>
<protein>
    <recommendedName>
        <fullName evidence="4">Secreted protein</fullName>
    </recommendedName>
</protein>
<accession>A0ABW7GFN4</accession>
<organism evidence="2 3">
    <name type="scientific">Pelomonas lactea</name>
    <dbReference type="NCBI Taxonomy" id="3299030"/>
    <lineage>
        <taxon>Bacteria</taxon>
        <taxon>Pseudomonadati</taxon>
        <taxon>Pseudomonadota</taxon>
        <taxon>Betaproteobacteria</taxon>
        <taxon>Burkholderiales</taxon>
        <taxon>Sphaerotilaceae</taxon>
        <taxon>Roseateles</taxon>
    </lineage>
</organism>
<keyword evidence="1" id="KW-0732">Signal</keyword>
<evidence type="ECO:0000256" key="1">
    <source>
        <dbReference type="SAM" id="SignalP"/>
    </source>
</evidence>
<dbReference type="Proteomes" id="UP001606302">
    <property type="component" value="Unassembled WGS sequence"/>
</dbReference>
<sequence>MRGSRANALLALGLLLVAAVPAQAQYARAQATYRSSELEVRVVVLDVAGGDAAASATVTQGACSASVAGQGQLRKRTLVLTPHVKQPGSESCRVVLSFDDRWTRVTARSEGDCSGYGGAACEWAGQGAARTAD</sequence>
<evidence type="ECO:0000313" key="3">
    <source>
        <dbReference type="Proteomes" id="UP001606302"/>
    </source>
</evidence>
<gene>
    <name evidence="2" type="ORF">ACG04Q_04125</name>
</gene>
<feature type="signal peptide" evidence="1">
    <location>
        <begin position="1"/>
        <end position="24"/>
    </location>
</feature>
<reference evidence="2 3" key="1">
    <citation type="submission" date="2024-08" db="EMBL/GenBank/DDBJ databases">
        <authorList>
            <person name="Lu H."/>
        </authorList>
    </citation>
    <scope>NUCLEOTIDE SEQUENCE [LARGE SCALE GENOMIC DNA]</scope>
    <source>
        <strain evidence="2 3">DXS20W</strain>
    </source>
</reference>